<dbReference type="PATRIC" id="fig|442.7.peg.1791"/>
<dbReference type="GO" id="GO:0016757">
    <property type="term" value="F:glycosyltransferase activity"/>
    <property type="evidence" value="ECO:0007669"/>
    <property type="project" value="UniProtKB-KW"/>
</dbReference>
<dbReference type="GO" id="GO:0005975">
    <property type="term" value="P:carbohydrate metabolic process"/>
    <property type="evidence" value="ECO:0007669"/>
    <property type="project" value="InterPro"/>
</dbReference>
<dbReference type="Gene3D" id="2.70.98.40">
    <property type="entry name" value="Glycoside hydrolase, family 65, N-terminal domain"/>
    <property type="match status" value="2"/>
</dbReference>
<feature type="transmembrane region" description="Helical" evidence="3">
    <location>
        <begin position="940"/>
        <end position="958"/>
    </location>
</feature>
<dbReference type="RefSeq" id="WP_062495020.1">
    <property type="nucleotide sequence ID" value="NZ_LHZB01000107.1"/>
</dbReference>
<dbReference type="InterPro" id="IPR019282">
    <property type="entry name" value="Glycoamylase-like_cons_dom"/>
</dbReference>
<feature type="transmembrane region" description="Helical" evidence="3">
    <location>
        <begin position="840"/>
        <end position="862"/>
    </location>
</feature>
<accession>A0A149QWQ5</accession>
<keyword evidence="2 7" id="KW-0808">Transferase</keyword>
<keyword evidence="3" id="KW-1133">Transmembrane helix</keyword>
<dbReference type="Pfam" id="PF06165">
    <property type="entry name" value="GH94_b-supersand"/>
    <property type="match status" value="2"/>
</dbReference>
<evidence type="ECO:0000259" key="4">
    <source>
        <dbReference type="Pfam" id="PF06165"/>
    </source>
</evidence>
<keyword evidence="3" id="KW-0812">Transmembrane</keyword>
<feature type="domain" description="Glycosyl hydrolase 94 supersandwich" evidence="4">
    <location>
        <begin position="1556"/>
        <end position="1824"/>
    </location>
</feature>
<feature type="domain" description="Glycosyl hydrolase 94 supersandwich" evidence="4">
    <location>
        <begin position="2045"/>
        <end position="2316"/>
    </location>
</feature>
<evidence type="ECO:0000313" key="8">
    <source>
        <dbReference type="Proteomes" id="UP000075573"/>
    </source>
</evidence>
<keyword evidence="1" id="KW-0328">Glycosyltransferase</keyword>
<dbReference type="CDD" id="cd11753">
    <property type="entry name" value="GH94N_ChvB_NdvB_2_like"/>
    <property type="match status" value="1"/>
</dbReference>
<dbReference type="InterPro" id="IPR037018">
    <property type="entry name" value="GH65_N"/>
</dbReference>
<evidence type="ECO:0000259" key="5">
    <source>
        <dbReference type="Pfam" id="PF10091"/>
    </source>
</evidence>
<evidence type="ECO:0000256" key="1">
    <source>
        <dbReference type="ARBA" id="ARBA00022676"/>
    </source>
</evidence>
<dbReference type="PANTHER" id="PTHR37469:SF2">
    <property type="entry name" value="CELLOBIONIC ACID PHOSPHORYLASE"/>
    <property type="match status" value="1"/>
</dbReference>
<dbReference type="GO" id="GO:0030246">
    <property type="term" value="F:carbohydrate binding"/>
    <property type="evidence" value="ECO:0007669"/>
    <property type="project" value="InterPro"/>
</dbReference>
<dbReference type="Gene3D" id="1.50.10.140">
    <property type="match status" value="2"/>
</dbReference>
<dbReference type="InterPro" id="IPR033432">
    <property type="entry name" value="GH94_catalytic"/>
</dbReference>
<comment type="caution">
    <text evidence="7">The sequence shown here is derived from an EMBL/GenBank/DDBJ whole genome shotgun (WGS) entry which is preliminary data.</text>
</comment>
<dbReference type="Proteomes" id="UP000075573">
    <property type="component" value="Unassembled WGS sequence"/>
</dbReference>
<name>A0A149QWQ5_9PROT</name>
<dbReference type="InterPro" id="IPR008928">
    <property type="entry name" value="6-hairpin_glycosidase_sf"/>
</dbReference>
<dbReference type="SUPFAM" id="SSF74650">
    <property type="entry name" value="Galactose mutarotase-like"/>
    <property type="match status" value="2"/>
</dbReference>
<dbReference type="EMBL" id="LHZB01000107">
    <property type="protein sequence ID" value="KXV01730.1"/>
    <property type="molecule type" value="Genomic_DNA"/>
</dbReference>
<feature type="transmembrane region" description="Helical" evidence="3">
    <location>
        <begin position="817"/>
        <end position="834"/>
    </location>
</feature>
<dbReference type="SUPFAM" id="SSF48208">
    <property type="entry name" value="Six-hairpin glycosidases"/>
    <property type="match status" value="1"/>
</dbReference>
<dbReference type="CDD" id="cd11756">
    <property type="entry name" value="GH94N_ChvB_NdvB_1_like"/>
    <property type="match status" value="1"/>
</dbReference>
<feature type="domain" description="Glycosyl hydrolase 94 catalytic" evidence="6">
    <location>
        <begin position="2330"/>
        <end position="2752"/>
    </location>
</feature>
<dbReference type="InterPro" id="IPR011013">
    <property type="entry name" value="Gal_mutarotase_sf_dom"/>
</dbReference>
<evidence type="ECO:0000259" key="6">
    <source>
        <dbReference type="Pfam" id="PF17167"/>
    </source>
</evidence>
<dbReference type="InterPro" id="IPR037824">
    <property type="entry name" value="GH94N_2_NdvB"/>
</dbReference>
<feature type="domain" description="Glycoamylase-like" evidence="5">
    <location>
        <begin position="1301"/>
        <end position="1510"/>
    </location>
</feature>
<keyword evidence="3" id="KW-0472">Membrane</keyword>
<proteinExistence type="predicted"/>
<dbReference type="Gene3D" id="1.50.10.10">
    <property type="match status" value="1"/>
</dbReference>
<evidence type="ECO:0000313" key="7">
    <source>
        <dbReference type="EMBL" id="KXV01730.1"/>
    </source>
</evidence>
<dbReference type="Pfam" id="PF17167">
    <property type="entry name" value="Glyco_hydro_94"/>
    <property type="match status" value="1"/>
</dbReference>
<evidence type="ECO:0000256" key="2">
    <source>
        <dbReference type="ARBA" id="ARBA00022679"/>
    </source>
</evidence>
<dbReference type="InterPro" id="IPR052047">
    <property type="entry name" value="GH94_Enzymes"/>
</dbReference>
<sequence>MAKFFGKNSRDSFRIHSGKIIRSDLFSEDRLLQHSQSLAEIHGDILLATQNNILPNRLNDNARVLLEANILLSQASENGEQITPAGGWLIDNYYLMDAQIQTIRFDLPPGYYKDLPELSSGPFAGLPRVFEIAWALVAHTDSHIEPKTLCQFLRAYQDRRLLLIRELWAIPTQIKIVLIENLRRVADKICQNLQEQKAANALANTVFLDAQASNTKILKTLSRINTQTLGPAFLVQFAHRLKGHDPQKDPAFLWLEGILQEKGTTLEQIVHEELQEQSALNATIRNIITSMRLITTLDWSSIFESISAVSQILYRHAGFSDMDPATRNLYSKAIEALAKGSGHAECDIANRVTALAAMAANEENPDPRRADPGYYLLAEGRPGFEAELKFRAPLRVQIGQICRRLGITGYSLGVTLLTLLLLSAFLSIMNGNLSGRAACALIVLGFIPATDAVVAGVNRFLMWAIRVSELPALELKDGVPAHLRTMVVVPTLLTKRSSILEMVNRLEKHYLSSRDGEIYFALLTDWTDSSTESRKGDQDLLAVARREVARLNQTYGAGPAGTRFLLLHRRRQWSASEEKWIGWERKRGKLHELNRLLRGATDTSFFSLSGQSIPQDVRYVVTVDSDTRLPHEVVRRLVGKIAHPLNNAQFDPNEGRVTEGYAVLQPRVTPSLPEARQSTLFQRVFSSPNGIEPYTAAVSDLYQDMFAEGSFAGKGIYEIDTFEAALAGRVPDGTLLSHDLFEGVFARAGLVTDIEVIEEYPTDYLVSVTRLNRWVRGDWQLLPWIFSWMGRLPTIRIKTNPLTGIARWKMLDNLRRSLSALMAIGALFAGWFLGFHNALVWSLCIVSTLVIPASLPLLVDIIRRRRGETFRSYFSLLTVDLQRTALTTALCFAFLADQACLAGDAISRTLARVFVTRKHLLQWVTAAQAAEAPREQIQGYFRQMSGAVLIGLLAAIVMVVSAPWVWLVILPFALAWCLSPAIAWKASQYRASARRLEATEAETVFMRMQARRTWRYFETFVSAADHMLPPDNFQETPAPLVAHRTSPTNMGLYLLSVVAACDFGWIGVADATSRLSATLGTMAQLPRFRGHFYNWYSTADLSPLPPVYVSTVDSGNLAGHLITLACACEEWIQKGRKSDTWREGVRDALNLALEQATSGSDVFRSSELAQLIETVLQDMKDGHASQLTLAYRVQMLVGQAEELVHLLHRRATAGRAGQDISATGAENLLFWLHAAQDCIQSERKDLESSPLLHDELHRIAQSARNMALEMEFGFLRNTDRKLLSIGYVVNEGTLDENCYDLLASEARLAVFFAIAKGDIPAWEWFRLGRPLATVAHGEALVSWSGSMFEYLMPSLIMAAPFDSLLEETSRQIVRRQIEYGQFCGVPWGISESAYNARDLDYNYQYSDFGVPGLGMKRGLAQNLVIAPYATALATMVDAHLATENFKALQAAGAQGNYGFYEALDYTKARLQPNQTVAIIHSYMAHHQGMSILAIADTVLKGLMRSRFHAEPMIGATELLLQERAPTGGVITTPLKEEETAPAALTIQLQSGGRHLRTADTNTPVTHLLSNGRYSVMLTAAGSGYSKWGDQAVTRWHRDSTLDNWGNYIYLQRAGSPHVWTAGLQPSGVEAESCDIEFLEDRATYTQQDNRLTTTLEVLVSAEDDAELRRISVRNSGTAAAEVYVTSYVELALCPPGMDISHPAFAKMFVQTEYLPACKAILATRRKRNPSDPEIWAAHMVVGGSELSIETDRSRFIGRGRDLRDPIAVTGTGPLSGSTGTVLDPVFSARCKLTLPARSTRHVSFWTIVASTREALMQSIVRHQNDADLDRALTLAWTHAQVHLRHLDIQPVQADLFQRLAGYLLFPGPALRASAARIKRGAGKQADLWGQGISGDLPILLLVIAESEDFDLARSILTAHDYLSFKGLAFDLVILNDHSASYAQDLQHALEALVRSSGQPGSVRLLRGALMPETVRELLFSVACVVLTGKGGNLQHQITRLEIKQRSKAVQAALRPCRLYHGAQETPELPVLELANGYGGFTSDGQEYAVIIRGRIRTPAPWVNVVSSPHFGFQVSAEGSGYTWSENSKENQLTPWSNDPVVNPTGEAFYLCDEESRQFWSPVAAVCPDDNAVYVCRHGRGYSRFERNANEIVSTLLHYVPPEDPIRISRLKLTNTSSRPRALRVTTYTEWVLGQSRSTTAPFVFTEQDPESSALFVRNKWGETFGERVAFADLAGQQTSSTDDRCTFIGPNGTLSAPRAIIRGGPLEGIIGAGVDPCAALQTVVTLEAGESTEILFLLGQGRNAEHARQLVRQYRAADLDAVLEAVHRSWETITKTVQVQTPDRAMDIMLNGWLLYQSLSSRIWARAGFYQASGAYGFRDQLQDGMSLVLAAPQLVREHLLRAASRQFPEGDVQHWWLPQKGNGVRTRISDDCAWLAYTVAQYVRVSGDAAVLDEEIPFLSAPVLADGEHERFLQPEVTDDTASLYTHCILALDHSLQRGAHGLPLMGTGDWNDGMNRVGEAGKGESIWLGWFTHAALSAFLPLARARQDTEHVEKWTRVMTELETALEAAWDGAWYLRAYFDDGSPLGSHANSEGRIDAIAQSWAVISAAGSPERARQAMQAVQEQLVDLKQEIIMVLTPPFNVSEPDPGYIRGYPPGIRENGGQYTHAALWTVMATALLGEGDAAHEMFSTLNPIHHSRDREAADRYKVEPYAVVADVYSSSPHVGRGGWSWYTGSAGWMQRIGVETLLGIQIEKNQLLMSPRIPAGWPAYEVRLRWKTSEYHIRIENPDHVCQGDLFMRVDDALVALTRPIDMENDGLTHRVNVVIKGSKGLDPAGS</sequence>
<feature type="transmembrane region" description="Helical" evidence="3">
    <location>
        <begin position="405"/>
        <end position="429"/>
    </location>
</feature>
<organism evidence="7 8">
    <name type="scientific">Gluconobacter potus</name>
    <dbReference type="NCBI Taxonomy" id="2724927"/>
    <lineage>
        <taxon>Bacteria</taxon>
        <taxon>Pseudomonadati</taxon>
        <taxon>Pseudomonadota</taxon>
        <taxon>Alphaproteobacteria</taxon>
        <taxon>Acetobacterales</taxon>
        <taxon>Acetobacteraceae</taxon>
        <taxon>Gluconobacter</taxon>
    </lineage>
</organism>
<protein>
    <submittedName>
        <fullName evidence="7">Glycosyl transferase</fullName>
    </submittedName>
</protein>
<evidence type="ECO:0000256" key="3">
    <source>
        <dbReference type="SAM" id="Phobius"/>
    </source>
</evidence>
<dbReference type="PANTHER" id="PTHR37469">
    <property type="entry name" value="CELLOBIONIC ACID PHOSPHORYLASE-RELATED"/>
    <property type="match status" value="1"/>
</dbReference>
<feature type="transmembrane region" description="Helical" evidence="3">
    <location>
        <begin position="435"/>
        <end position="457"/>
    </location>
</feature>
<dbReference type="Pfam" id="PF10091">
    <property type="entry name" value="Glycoamylase"/>
    <property type="match status" value="1"/>
</dbReference>
<dbReference type="InterPro" id="IPR037820">
    <property type="entry name" value="GH94N_NdvB"/>
</dbReference>
<dbReference type="InterPro" id="IPR010383">
    <property type="entry name" value="Glyco_hydrolase_94_b-supersand"/>
</dbReference>
<gene>
    <name evidence="7" type="ORF">AD929_05440</name>
</gene>
<dbReference type="SMART" id="SM01068">
    <property type="entry name" value="CBM_X"/>
    <property type="match status" value="2"/>
</dbReference>
<dbReference type="Gene3D" id="2.60.420.10">
    <property type="entry name" value="Maltose phosphorylase, domain 3"/>
    <property type="match status" value="1"/>
</dbReference>
<dbReference type="InterPro" id="IPR012341">
    <property type="entry name" value="6hp_glycosidase-like_sf"/>
</dbReference>
<reference evidence="7 8" key="1">
    <citation type="submission" date="2015-06" db="EMBL/GenBank/DDBJ databases">
        <title>Improved classification and identification of acetic acid bacteria using matrix-assisted laser desorption/ionization time-of-flight mass spectrometry; Gluconobacter nephelii and Gluconobacter uchimurae are later heterotypic synonyms of Gluconobacter japonicus and Gluconobacter oxydans, respectively.</title>
        <authorList>
            <person name="Li L."/>
            <person name="Cleenwerck I."/>
            <person name="De Vuyst L."/>
            <person name="Vandamme P."/>
        </authorList>
    </citation>
    <scope>NUCLEOTIDE SEQUENCE [LARGE SCALE GENOMIC DNA]</scope>
    <source>
        <strain evidence="7 8">LMG 1764</strain>
    </source>
</reference>